<keyword evidence="2" id="KW-1133">Transmembrane helix</keyword>
<name>A0ABM0H181_SACKO</name>
<dbReference type="Gene3D" id="3.40.50.720">
    <property type="entry name" value="NAD(P)-binding Rossmann-like Domain"/>
    <property type="match status" value="1"/>
</dbReference>
<dbReference type="PRINTS" id="PR00080">
    <property type="entry name" value="SDRFAMILY"/>
</dbReference>
<dbReference type="GeneID" id="100373993"/>
<dbReference type="SUPFAM" id="SSF51735">
    <property type="entry name" value="NAD(P)-binding Rossmann-fold domains"/>
    <property type="match status" value="1"/>
</dbReference>
<feature type="transmembrane region" description="Helical" evidence="2">
    <location>
        <begin position="7"/>
        <end position="26"/>
    </location>
</feature>
<dbReference type="PANTHER" id="PTHR24322">
    <property type="entry name" value="PKSB"/>
    <property type="match status" value="1"/>
</dbReference>
<gene>
    <name evidence="4" type="primary">LOC100373993</name>
</gene>
<reference evidence="4" key="1">
    <citation type="submission" date="2025-08" db="UniProtKB">
        <authorList>
            <consortium name="RefSeq"/>
        </authorList>
    </citation>
    <scope>IDENTIFICATION</scope>
    <source>
        <tissue evidence="4">Testes</tissue>
    </source>
</reference>
<protein>
    <submittedName>
        <fullName evidence="4">Epidermal retinol dehydrogenase 2-like</fullName>
    </submittedName>
</protein>
<organism evidence="3 4">
    <name type="scientific">Saccoglossus kowalevskii</name>
    <name type="common">Acorn worm</name>
    <dbReference type="NCBI Taxonomy" id="10224"/>
    <lineage>
        <taxon>Eukaryota</taxon>
        <taxon>Metazoa</taxon>
        <taxon>Hemichordata</taxon>
        <taxon>Enteropneusta</taxon>
        <taxon>Harrimaniidae</taxon>
        <taxon>Saccoglossus</taxon>
    </lineage>
</organism>
<keyword evidence="3" id="KW-1185">Reference proteome</keyword>
<dbReference type="PANTHER" id="PTHR24322:SF746">
    <property type="entry name" value="SHORT CHAIN DEHYDROGENASE_REDUCTASE FAMILY 16C MEMBER 5"/>
    <property type="match status" value="1"/>
</dbReference>
<dbReference type="CDD" id="cd05339">
    <property type="entry name" value="17beta-HSDXI-like_SDR_c"/>
    <property type="match status" value="1"/>
</dbReference>
<dbReference type="InterPro" id="IPR036291">
    <property type="entry name" value="NAD(P)-bd_dom_sf"/>
</dbReference>
<proteinExistence type="inferred from homology"/>
<dbReference type="Proteomes" id="UP000694865">
    <property type="component" value="Unplaced"/>
</dbReference>
<evidence type="ECO:0000256" key="1">
    <source>
        <dbReference type="RuleBase" id="RU000363"/>
    </source>
</evidence>
<accession>A0ABM0H181</accession>
<sequence>MGLFQQLYGWLGACIIIFWSIIKFFLPAQKKSLAGEIVLVTGAGSGIGRLMSINFAKLGSTLVIWDINKDGADETVKQITDLGGQAHSYRCDVTKKDEVYRLAKQVKKDVGDVTILVNNAGVVAGRRFLDCPDELIERTMNVNAMSIFWTLKAFLPSMVANNHGHLVTVASMAGTFGSPFLVEYCASKFAAVGVHEALTAELSDLEINGVQTTLVQPFYIATGMFDGVKTGDIPILEPDYVADKVVHAVQVNQKQLCMPKIMYYYAYFKGWMPVSALMFMIKSTGGYRAMENFTGREKKAT</sequence>
<dbReference type="RefSeq" id="XP_002741930.1">
    <property type="nucleotide sequence ID" value="XM_002741884.2"/>
</dbReference>
<dbReference type="Pfam" id="PF00106">
    <property type="entry name" value="adh_short"/>
    <property type="match status" value="1"/>
</dbReference>
<evidence type="ECO:0000313" key="3">
    <source>
        <dbReference type="Proteomes" id="UP000694865"/>
    </source>
</evidence>
<keyword evidence="2" id="KW-0812">Transmembrane</keyword>
<keyword evidence="2" id="KW-0472">Membrane</keyword>
<comment type="similarity">
    <text evidence="1">Belongs to the short-chain dehydrogenases/reductases (SDR) family.</text>
</comment>
<evidence type="ECO:0000313" key="4">
    <source>
        <dbReference type="RefSeq" id="XP_002741930.1"/>
    </source>
</evidence>
<dbReference type="PRINTS" id="PR00081">
    <property type="entry name" value="GDHRDH"/>
</dbReference>
<dbReference type="InterPro" id="IPR002347">
    <property type="entry name" value="SDR_fam"/>
</dbReference>
<evidence type="ECO:0000256" key="2">
    <source>
        <dbReference type="SAM" id="Phobius"/>
    </source>
</evidence>